<evidence type="ECO:0000259" key="1">
    <source>
        <dbReference type="Pfam" id="PF23571"/>
    </source>
</evidence>
<dbReference type="GO" id="GO:0005737">
    <property type="term" value="C:cytoplasm"/>
    <property type="evidence" value="ECO:0007669"/>
    <property type="project" value="TreeGrafter"/>
</dbReference>
<proteinExistence type="predicted"/>
<dbReference type="AlphaFoldDB" id="A0A0C3D6E6"/>
<dbReference type="HOGENOM" id="CLU_032936_0_0_1"/>
<accession>A0A0C3D6E6</accession>
<evidence type="ECO:0000259" key="2">
    <source>
        <dbReference type="Pfam" id="PF23572"/>
    </source>
</evidence>
<sequence>MALTLLAMSTLTSYPLTSLPPQLSASLKEETDRHLHNLIRANITSRYACSSPHLADFRLAIADKDVKEDSTLSDFRRLVPLTDYEAYRPWMDKFMERPCKLSEVENLLAPGLPSYFGVSSSTSGSKPKHFARYSESNSHFAEQGGLFGPSLGLTAAVFSLSYRDIVDVTTESGEVLKRIPVCIGTAGMLRTTHRWPVETDNTRMTYMTPGHAAPWATGLISHHRSYLLIHSLFALANPTLERITMTMVTLFMDMMSYMQEEWDMLLSSIRDGIVPDIPHIDHVREYLQVNMRADPQRAEELRSIGPPLSCPAWAPRVWPNLKTLLCVCSGTFATALPMARSVIGPKVAIQSPGYASTECLLAKPLNPEDTETFVVNTEDLVEYLDVVDNQAHGNIRQAWELQPGKLYQPVVTTRDGLWRYVIDDVLHVIGFGQSKGSPVFKYHGRKNLAIRFPYAAITEADLVKVVQAINGEDMLRVQEFTTVIDRRELPETVGIIVETTGDTGPNINTARQKAFEALLSTNDNHQLAFDTGRLRMPTIRIVKRGTFADYRRWRGEKLNTGVGQIKVPVVMVDPNSVEWVTERVVREL</sequence>
<gene>
    <name evidence="3" type="ORF">SCLCIDRAFT_1220386</name>
</gene>
<dbReference type="InterPro" id="IPR004993">
    <property type="entry name" value="GH3"/>
</dbReference>
<protein>
    <submittedName>
        <fullName evidence="3">Uncharacterized protein</fullName>
    </submittedName>
</protein>
<reference evidence="3 4" key="1">
    <citation type="submission" date="2014-04" db="EMBL/GenBank/DDBJ databases">
        <authorList>
            <consortium name="DOE Joint Genome Institute"/>
            <person name="Kuo A."/>
            <person name="Kohler A."/>
            <person name="Nagy L.G."/>
            <person name="Floudas D."/>
            <person name="Copeland A."/>
            <person name="Barry K.W."/>
            <person name="Cichocki N."/>
            <person name="Veneault-Fourrey C."/>
            <person name="LaButti K."/>
            <person name="Lindquist E.A."/>
            <person name="Lipzen A."/>
            <person name="Lundell T."/>
            <person name="Morin E."/>
            <person name="Murat C."/>
            <person name="Sun H."/>
            <person name="Tunlid A."/>
            <person name="Henrissat B."/>
            <person name="Grigoriev I.V."/>
            <person name="Hibbett D.S."/>
            <person name="Martin F."/>
            <person name="Nordberg H.P."/>
            <person name="Cantor M.N."/>
            <person name="Hua S.X."/>
        </authorList>
    </citation>
    <scope>NUCLEOTIDE SEQUENCE [LARGE SCALE GENOMIC DNA]</scope>
    <source>
        <strain evidence="3 4">Foug A</strain>
    </source>
</reference>
<dbReference type="Proteomes" id="UP000053989">
    <property type="component" value="Unassembled WGS sequence"/>
</dbReference>
<name>A0A0C3D6E6_9AGAM</name>
<dbReference type="InterPro" id="IPR055378">
    <property type="entry name" value="GH3_C"/>
</dbReference>
<dbReference type="Pfam" id="PF03321">
    <property type="entry name" value="GH3"/>
    <property type="match status" value="1"/>
</dbReference>
<dbReference type="PANTHER" id="PTHR31901:SF9">
    <property type="entry name" value="GH3 DOMAIN-CONTAINING PROTEIN"/>
    <property type="match status" value="1"/>
</dbReference>
<dbReference type="EMBL" id="KN822118">
    <property type="protein sequence ID" value="KIM56350.1"/>
    <property type="molecule type" value="Genomic_DNA"/>
</dbReference>
<dbReference type="GO" id="GO:0016881">
    <property type="term" value="F:acid-amino acid ligase activity"/>
    <property type="evidence" value="ECO:0007669"/>
    <property type="project" value="TreeGrafter"/>
</dbReference>
<organism evidence="3 4">
    <name type="scientific">Scleroderma citrinum Foug A</name>
    <dbReference type="NCBI Taxonomy" id="1036808"/>
    <lineage>
        <taxon>Eukaryota</taxon>
        <taxon>Fungi</taxon>
        <taxon>Dikarya</taxon>
        <taxon>Basidiomycota</taxon>
        <taxon>Agaricomycotina</taxon>
        <taxon>Agaricomycetes</taxon>
        <taxon>Agaricomycetidae</taxon>
        <taxon>Boletales</taxon>
        <taxon>Sclerodermatineae</taxon>
        <taxon>Sclerodermataceae</taxon>
        <taxon>Scleroderma</taxon>
    </lineage>
</organism>
<feature type="domain" description="GH3 C-terminal" evidence="2">
    <location>
        <begin position="461"/>
        <end position="573"/>
    </location>
</feature>
<evidence type="ECO:0000313" key="3">
    <source>
        <dbReference type="EMBL" id="KIM56350.1"/>
    </source>
</evidence>
<dbReference type="Pfam" id="PF23571">
    <property type="entry name" value="GH3_M"/>
    <property type="match status" value="1"/>
</dbReference>
<dbReference type="OrthoDB" id="10004661at2759"/>
<dbReference type="InterPro" id="IPR055377">
    <property type="entry name" value="GH3_M"/>
</dbReference>
<feature type="domain" description="GH3 middle" evidence="1">
    <location>
        <begin position="380"/>
        <end position="445"/>
    </location>
</feature>
<dbReference type="InParanoid" id="A0A0C3D6E6"/>
<keyword evidence="4" id="KW-1185">Reference proteome</keyword>
<evidence type="ECO:0000313" key="4">
    <source>
        <dbReference type="Proteomes" id="UP000053989"/>
    </source>
</evidence>
<reference evidence="4" key="2">
    <citation type="submission" date="2015-01" db="EMBL/GenBank/DDBJ databases">
        <title>Evolutionary Origins and Diversification of the Mycorrhizal Mutualists.</title>
        <authorList>
            <consortium name="DOE Joint Genome Institute"/>
            <consortium name="Mycorrhizal Genomics Consortium"/>
            <person name="Kohler A."/>
            <person name="Kuo A."/>
            <person name="Nagy L.G."/>
            <person name="Floudas D."/>
            <person name="Copeland A."/>
            <person name="Barry K.W."/>
            <person name="Cichocki N."/>
            <person name="Veneault-Fourrey C."/>
            <person name="LaButti K."/>
            <person name="Lindquist E.A."/>
            <person name="Lipzen A."/>
            <person name="Lundell T."/>
            <person name="Morin E."/>
            <person name="Murat C."/>
            <person name="Riley R."/>
            <person name="Ohm R."/>
            <person name="Sun H."/>
            <person name="Tunlid A."/>
            <person name="Henrissat B."/>
            <person name="Grigoriev I.V."/>
            <person name="Hibbett D.S."/>
            <person name="Martin F."/>
        </authorList>
    </citation>
    <scope>NUCLEOTIDE SEQUENCE [LARGE SCALE GENOMIC DNA]</scope>
    <source>
        <strain evidence="4">Foug A</strain>
    </source>
</reference>
<dbReference type="PANTHER" id="PTHR31901">
    <property type="entry name" value="GH3 DOMAIN-CONTAINING PROTEIN"/>
    <property type="match status" value="1"/>
</dbReference>
<dbReference type="Pfam" id="PF23572">
    <property type="entry name" value="GH3_C"/>
    <property type="match status" value="1"/>
</dbReference>